<name>A0A843WUL7_COLES</name>
<dbReference type="AlphaFoldDB" id="A0A843WUL7"/>
<dbReference type="Proteomes" id="UP000652761">
    <property type="component" value="Unassembled WGS sequence"/>
</dbReference>
<protein>
    <submittedName>
        <fullName evidence="2">Uncharacterized protein</fullName>
    </submittedName>
</protein>
<accession>A0A843WUL7</accession>
<reference evidence="2" key="1">
    <citation type="submission" date="2017-07" db="EMBL/GenBank/DDBJ databases">
        <title>Taro Niue Genome Assembly and Annotation.</title>
        <authorList>
            <person name="Atibalentja N."/>
            <person name="Keating K."/>
            <person name="Fields C.J."/>
        </authorList>
    </citation>
    <scope>NUCLEOTIDE SEQUENCE</scope>
    <source>
        <strain evidence="2">Niue_2</strain>
        <tissue evidence="2">Leaf</tissue>
    </source>
</reference>
<organism evidence="2 3">
    <name type="scientific">Colocasia esculenta</name>
    <name type="common">Wild taro</name>
    <name type="synonym">Arum esculentum</name>
    <dbReference type="NCBI Taxonomy" id="4460"/>
    <lineage>
        <taxon>Eukaryota</taxon>
        <taxon>Viridiplantae</taxon>
        <taxon>Streptophyta</taxon>
        <taxon>Embryophyta</taxon>
        <taxon>Tracheophyta</taxon>
        <taxon>Spermatophyta</taxon>
        <taxon>Magnoliopsida</taxon>
        <taxon>Liliopsida</taxon>
        <taxon>Araceae</taxon>
        <taxon>Aroideae</taxon>
        <taxon>Colocasieae</taxon>
        <taxon>Colocasia</taxon>
    </lineage>
</organism>
<feature type="region of interest" description="Disordered" evidence="1">
    <location>
        <begin position="1"/>
        <end position="62"/>
    </location>
</feature>
<comment type="caution">
    <text evidence="2">The sequence shown here is derived from an EMBL/GenBank/DDBJ whole genome shotgun (WGS) entry which is preliminary data.</text>
</comment>
<gene>
    <name evidence="2" type="ORF">Taro_041789</name>
</gene>
<proteinExistence type="predicted"/>
<evidence type="ECO:0000313" key="2">
    <source>
        <dbReference type="EMBL" id="MQM08931.1"/>
    </source>
</evidence>
<keyword evidence="3" id="KW-1185">Reference proteome</keyword>
<sequence>MARTLEHHQTIHKTHRSANNRLTADQSIIIQTRPSWHRRQDTATKVSPSVTERSKVLRARQP</sequence>
<dbReference type="EMBL" id="NMUH01004243">
    <property type="protein sequence ID" value="MQM08931.1"/>
    <property type="molecule type" value="Genomic_DNA"/>
</dbReference>
<evidence type="ECO:0000313" key="3">
    <source>
        <dbReference type="Proteomes" id="UP000652761"/>
    </source>
</evidence>
<evidence type="ECO:0000256" key="1">
    <source>
        <dbReference type="SAM" id="MobiDB-lite"/>
    </source>
</evidence>
<feature type="compositionally biased region" description="Polar residues" evidence="1">
    <location>
        <begin position="19"/>
        <end position="34"/>
    </location>
</feature>